<keyword evidence="5" id="KW-1185">Reference proteome</keyword>
<dbReference type="OrthoDB" id="1266582at2"/>
<dbReference type="PANTHER" id="PTHR11019">
    <property type="entry name" value="HTH-TYPE TRANSCRIPTIONAL REGULATOR NIMR"/>
    <property type="match status" value="1"/>
</dbReference>
<comment type="caution">
    <text evidence="4">The sequence shown here is derived from an EMBL/GenBank/DDBJ whole genome shotgun (WGS) entry which is preliminary data.</text>
</comment>
<dbReference type="EMBL" id="QNVV01000008">
    <property type="protein sequence ID" value="REC47496.1"/>
    <property type="molecule type" value="Genomic_DNA"/>
</dbReference>
<dbReference type="RefSeq" id="WP_115928289.1">
    <property type="nucleotide sequence ID" value="NZ_QNVV01000008.1"/>
</dbReference>
<dbReference type="InterPro" id="IPR009057">
    <property type="entry name" value="Homeodomain-like_sf"/>
</dbReference>
<keyword evidence="2" id="KW-0804">Transcription</keyword>
<protein>
    <submittedName>
        <fullName evidence="4">AraC family transcriptional regulator</fullName>
    </submittedName>
</protein>
<dbReference type="SMART" id="SM00342">
    <property type="entry name" value="HTH_ARAC"/>
    <property type="match status" value="1"/>
</dbReference>
<dbReference type="InterPro" id="IPR011051">
    <property type="entry name" value="RmlC_Cupin_sf"/>
</dbReference>
<dbReference type="GO" id="GO:0003700">
    <property type="term" value="F:DNA-binding transcription factor activity"/>
    <property type="evidence" value="ECO:0007669"/>
    <property type="project" value="InterPro"/>
</dbReference>
<gene>
    <name evidence="4" type="ORF">DRF67_10670</name>
</gene>
<organism evidence="4 5">
    <name type="scientific">Chryseobacterium pennipullorum</name>
    <dbReference type="NCBI Taxonomy" id="2258963"/>
    <lineage>
        <taxon>Bacteria</taxon>
        <taxon>Pseudomonadati</taxon>
        <taxon>Bacteroidota</taxon>
        <taxon>Flavobacteriia</taxon>
        <taxon>Flavobacteriales</taxon>
        <taxon>Weeksellaceae</taxon>
        <taxon>Chryseobacterium group</taxon>
        <taxon>Chryseobacterium</taxon>
    </lineage>
</organism>
<evidence type="ECO:0000313" key="4">
    <source>
        <dbReference type="EMBL" id="REC47496.1"/>
    </source>
</evidence>
<dbReference type="AlphaFoldDB" id="A0A3D9B2N2"/>
<dbReference type="SUPFAM" id="SSF51182">
    <property type="entry name" value="RmlC-like cupins"/>
    <property type="match status" value="1"/>
</dbReference>
<feature type="domain" description="HTH araC/xylS-type" evidence="3">
    <location>
        <begin position="163"/>
        <end position="261"/>
    </location>
</feature>
<evidence type="ECO:0000313" key="5">
    <source>
        <dbReference type="Proteomes" id="UP000256257"/>
    </source>
</evidence>
<evidence type="ECO:0000256" key="2">
    <source>
        <dbReference type="ARBA" id="ARBA00023163"/>
    </source>
</evidence>
<dbReference type="SUPFAM" id="SSF46689">
    <property type="entry name" value="Homeodomain-like"/>
    <property type="match status" value="2"/>
</dbReference>
<dbReference type="PANTHER" id="PTHR11019:SF159">
    <property type="entry name" value="TRANSCRIPTIONAL REGULATOR-RELATED"/>
    <property type="match status" value="1"/>
</dbReference>
<dbReference type="PROSITE" id="PS01124">
    <property type="entry name" value="HTH_ARAC_FAMILY_2"/>
    <property type="match status" value="1"/>
</dbReference>
<evidence type="ECO:0000259" key="3">
    <source>
        <dbReference type="PROSITE" id="PS01124"/>
    </source>
</evidence>
<dbReference type="InterPro" id="IPR018060">
    <property type="entry name" value="HTH_AraC"/>
</dbReference>
<dbReference type="Gene3D" id="2.60.120.10">
    <property type="entry name" value="Jelly Rolls"/>
    <property type="match status" value="1"/>
</dbReference>
<reference evidence="4 5" key="1">
    <citation type="submission" date="2018-06" db="EMBL/GenBank/DDBJ databases">
        <title>Novel Chryseobacterium species.</title>
        <authorList>
            <person name="Newman J."/>
            <person name="Hugo C."/>
            <person name="Oosthuizen L."/>
            <person name="Charimba G."/>
        </authorList>
    </citation>
    <scope>NUCLEOTIDE SEQUENCE [LARGE SCALE GENOMIC DNA]</scope>
    <source>
        <strain evidence="4 5">7_F195</strain>
    </source>
</reference>
<dbReference type="GO" id="GO:0043565">
    <property type="term" value="F:sequence-specific DNA binding"/>
    <property type="evidence" value="ECO:0007669"/>
    <property type="project" value="InterPro"/>
</dbReference>
<keyword evidence="1" id="KW-0805">Transcription regulation</keyword>
<evidence type="ECO:0000256" key="1">
    <source>
        <dbReference type="ARBA" id="ARBA00023015"/>
    </source>
</evidence>
<proteinExistence type="predicted"/>
<dbReference type="Gene3D" id="1.10.10.60">
    <property type="entry name" value="Homeodomain-like"/>
    <property type="match status" value="2"/>
</dbReference>
<dbReference type="Pfam" id="PF12833">
    <property type="entry name" value="HTH_18"/>
    <property type="match status" value="1"/>
</dbReference>
<name>A0A3D9B2N2_9FLAO</name>
<dbReference type="Proteomes" id="UP000256257">
    <property type="component" value="Unassembled WGS sequence"/>
</dbReference>
<dbReference type="InterPro" id="IPR014710">
    <property type="entry name" value="RmlC-like_jellyroll"/>
</dbReference>
<sequence>MSILKELAERVDGCPASISVIRTQWEQKLPMHKHEKGQLLLVTDGMANLRTKEKDLYVPLNHYIWMPKKYAHNLMFNSRNLHIINIYFPDHEEADHHFYDDLGIYPVSSLLSELLKFCSQWNGDFLPGSWEYEYLLTLKHLLPREDLKKFSIQLPVTDHPRLNEMLTFIRENLESPLTLEYMSMRFAMSVRSFTRFFSNELQVSFVQYLKMIRIIRAMELMQETDLSMSEIAYQIGYSNISAFSNMFQQLTNMRPTAFKLMSSK</sequence>
<accession>A0A3D9B2N2</accession>